<comment type="caution">
    <text evidence="3">The sequence shown here is derived from an EMBL/GenBank/DDBJ whole genome shotgun (WGS) entry which is preliminary data.</text>
</comment>
<keyword evidence="2" id="KW-0812">Transmembrane</keyword>
<dbReference type="AlphaFoldDB" id="A0A5C6BRL6"/>
<evidence type="ECO:0000256" key="1">
    <source>
        <dbReference type="SAM" id="MobiDB-lite"/>
    </source>
</evidence>
<proteinExistence type="predicted"/>
<keyword evidence="4" id="KW-1185">Reference proteome</keyword>
<keyword evidence="2" id="KW-1133">Transmembrane helix</keyword>
<accession>A0A5C6BRL6</accession>
<evidence type="ECO:0000256" key="2">
    <source>
        <dbReference type="SAM" id="Phobius"/>
    </source>
</evidence>
<protein>
    <submittedName>
        <fullName evidence="3">Uncharacterized protein</fullName>
    </submittedName>
</protein>
<sequence>MNWFTIIMKLPVMRSFIRLLLGMVAIPTFRVFLRKVVRLQEMDEELEKDLEQWFRASLVLMAATANMEDLLFFWATGDHLSFNLDWLVLGGRILLAVGVIETMPDQELFSIIYPGPPKLKFRRGEVLSTLKENWRPYVKGLLCQHVNRSSPVFAILSTIFHGPAGWVFYVIAIIQYLIMGLVTSRDHAMSVLSEFDKQVTNRRRELIEEFDLGESDTQVAPPEEQTTAEDAPPPDGTESDNTAQQPAPEPTRDSSS</sequence>
<dbReference type="EMBL" id="SJPP01000001">
    <property type="protein sequence ID" value="TWU13539.1"/>
    <property type="molecule type" value="Genomic_DNA"/>
</dbReference>
<evidence type="ECO:0000313" key="4">
    <source>
        <dbReference type="Proteomes" id="UP000320735"/>
    </source>
</evidence>
<gene>
    <name evidence="3" type="ORF">CA54_23740</name>
</gene>
<evidence type="ECO:0000313" key="3">
    <source>
        <dbReference type="EMBL" id="TWU13539.1"/>
    </source>
</evidence>
<organism evidence="3 4">
    <name type="scientific">Symmachiella macrocystis</name>
    <dbReference type="NCBI Taxonomy" id="2527985"/>
    <lineage>
        <taxon>Bacteria</taxon>
        <taxon>Pseudomonadati</taxon>
        <taxon>Planctomycetota</taxon>
        <taxon>Planctomycetia</taxon>
        <taxon>Planctomycetales</taxon>
        <taxon>Planctomycetaceae</taxon>
        <taxon>Symmachiella</taxon>
    </lineage>
</organism>
<feature type="region of interest" description="Disordered" evidence="1">
    <location>
        <begin position="209"/>
        <end position="256"/>
    </location>
</feature>
<feature type="transmembrane region" description="Helical" evidence="2">
    <location>
        <begin position="12"/>
        <end position="33"/>
    </location>
</feature>
<dbReference type="RefSeq" id="WP_146370851.1">
    <property type="nucleotide sequence ID" value="NZ_SJPP01000001.1"/>
</dbReference>
<reference evidence="3 4" key="1">
    <citation type="submission" date="2019-02" db="EMBL/GenBank/DDBJ databases">
        <title>Deep-cultivation of Planctomycetes and their phenomic and genomic characterization uncovers novel biology.</title>
        <authorList>
            <person name="Wiegand S."/>
            <person name="Jogler M."/>
            <person name="Boedeker C."/>
            <person name="Pinto D."/>
            <person name="Vollmers J."/>
            <person name="Rivas-Marin E."/>
            <person name="Kohn T."/>
            <person name="Peeters S.H."/>
            <person name="Heuer A."/>
            <person name="Rast P."/>
            <person name="Oberbeckmann S."/>
            <person name="Bunk B."/>
            <person name="Jeske O."/>
            <person name="Meyerdierks A."/>
            <person name="Storesund J.E."/>
            <person name="Kallscheuer N."/>
            <person name="Luecker S."/>
            <person name="Lage O.M."/>
            <person name="Pohl T."/>
            <person name="Merkel B.J."/>
            <person name="Hornburger P."/>
            <person name="Mueller R.-W."/>
            <person name="Bruemmer F."/>
            <person name="Labrenz M."/>
            <person name="Spormann A.M."/>
            <person name="Op Den Camp H."/>
            <person name="Overmann J."/>
            <person name="Amann R."/>
            <person name="Jetten M.S.M."/>
            <person name="Mascher T."/>
            <person name="Medema M.H."/>
            <person name="Devos D.P."/>
            <person name="Kaster A.-K."/>
            <person name="Ovreas L."/>
            <person name="Rohde M."/>
            <person name="Galperin M.Y."/>
            <person name="Jogler C."/>
        </authorList>
    </citation>
    <scope>NUCLEOTIDE SEQUENCE [LARGE SCALE GENOMIC DNA]</scope>
    <source>
        <strain evidence="3 4">CA54</strain>
    </source>
</reference>
<name>A0A5C6BRL6_9PLAN</name>
<dbReference type="Proteomes" id="UP000320735">
    <property type="component" value="Unassembled WGS sequence"/>
</dbReference>
<keyword evidence="2" id="KW-0472">Membrane</keyword>
<dbReference type="OrthoDB" id="212175at2"/>